<dbReference type="SMART" id="SM00129">
    <property type="entry name" value="KISc"/>
    <property type="match status" value="1"/>
</dbReference>
<dbReference type="GO" id="GO:0008017">
    <property type="term" value="F:microtubule binding"/>
    <property type="evidence" value="ECO:0007669"/>
    <property type="project" value="InterPro"/>
</dbReference>
<dbReference type="Proteomes" id="UP000006671">
    <property type="component" value="Unassembled WGS sequence"/>
</dbReference>
<dbReference type="InterPro" id="IPR027640">
    <property type="entry name" value="Kinesin-like_fam"/>
</dbReference>
<dbReference type="GO" id="GO:0005871">
    <property type="term" value="C:kinesin complex"/>
    <property type="evidence" value="ECO:0007669"/>
    <property type="project" value="TreeGrafter"/>
</dbReference>
<evidence type="ECO:0000313" key="4">
    <source>
        <dbReference type="Proteomes" id="UP000006671"/>
    </source>
</evidence>
<reference evidence="3 4" key="1">
    <citation type="journal article" date="2010" name="Cell">
        <title>The genome of Naegleria gruberi illuminates early eukaryotic versatility.</title>
        <authorList>
            <person name="Fritz-Laylin L.K."/>
            <person name="Prochnik S.E."/>
            <person name="Ginger M.L."/>
            <person name="Dacks J.B."/>
            <person name="Carpenter M.L."/>
            <person name="Field M.C."/>
            <person name="Kuo A."/>
            <person name="Paredez A."/>
            <person name="Chapman J."/>
            <person name="Pham J."/>
            <person name="Shu S."/>
            <person name="Neupane R."/>
            <person name="Cipriano M."/>
            <person name="Mancuso J."/>
            <person name="Tu H."/>
            <person name="Salamov A."/>
            <person name="Lindquist E."/>
            <person name="Shapiro H."/>
            <person name="Lucas S."/>
            <person name="Grigoriev I.V."/>
            <person name="Cande W.Z."/>
            <person name="Fulton C."/>
            <person name="Rokhsar D.S."/>
            <person name="Dawson S.C."/>
        </authorList>
    </citation>
    <scope>NUCLEOTIDE SEQUENCE [LARGE SCALE GENOMIC DNA]</scope>
    <source>
        <strain evidence="3 4">NEG-M</strain>
    </source>
</reference>
<dbReference type="InParanoid" id="D2VJI4"/>
<dbReference type="PANTHER" id="PTHR24115">
    <property type="entry name" value="KINESIN-RELATED"/>
    <property type="match status" value="1"/>
</dbReference>
<name>D2VJI4_NAEGR</name>
<dbReference type="RefSeq" id="XP_002675693.1">
    <property type="nucleotide sequence ID" value="XM_002675647.1"/>
</dbReference>
<dbReference type="GO" id="GO:0007018">
    <property type="term" value="P:microtubule-based movement"/>
    <property type="evidence" value="ECO:0007669"/>
    <property type="project" value="InterPro"/>
</dbReference>
<feature type="region of interest" description="Disordered" evidence="1">
    <location>
        <begin position="339"/>
        <end position="383"/>
    </location>
</feature>
<dbReference type="InterPro" id="IPR027417">
    <property type="entry name" value="P-loop_NTPase"/>
</dbReference>
<accession>D2VJI4</accession>
<sequence>MAFHGHVILILDDSFTEGIYSSWMTCFNSMKIQHAIKSFQTIALFDSEVIKDDQNVVNLLPQQGIATCVKPYYNCLIFENHIKPIIEKVVDGYDGCLAILCKGDRKHRFLGENDLVFKSFDSLIEILKKRKKDFTLGMELYAIYGDELYDSSKKWNSSDRLIKIREFRENPGHLNLLNCDRKSVNNIEEICKELENACLNNLAYITACSLTSRRLIYGCRLFVEQIEDNSVKKSMFEIFDIPISDHQEDRHYIKLQRYQKCLWVIAHTIGRREKENISYIPYRDSKLTRLMTNYLGGNSYSAMIFDNFEDIRILKIIVSKGILTCPRMFLKINKRKRKNKIEDDQEVDQEDEGQDEKMSEENQQQQYEGNPKRGTIPQLWKHV</sequence>
<dbReference type="InterPro" id="IPR036961">
    <property type="entry name" value="Kinesin_motor_dom_sf"/>
</dbReference>
<keyword evidence="4" id="KW-1185">Reference proteome</keyword>
<dbReference type="GO" id="GO:0003777">
    <property type="term" value="F:microtubule motor activity"/>
    <property type="evidence" value="ECO:0007669"/>
    <property type="project" value="InterPro"/>
</dbReference>
<dbReference type="GO" id="GO:0016887">
    <property type="term" value="F:ATP hydrolysis activity"/>
    <property type="evidence" value="ECO:0007669"/>
    <property type="project" value="TreeGrafter"/>
</dbReference>
<dbReference type="AlphaFoldDB" id="D2VJI4"/>
<feature type="domain" description="Kinesin motor" evidence="2">
    <location>
        <begin position="33"/>
        <end position="322"/>
    </location>
</feature>
<dbReference type="KEGG" id="ngr:NAEGRDRAFT_88162"/>
<dbReference type="EMBL" id="GG738876">
    <property type="protein sequence ID" value="EFC42949.1"/>
    <property type="molecule type" value="Genomic_DNA"/>
</dbReference>
<dbReference type="SUPFAM" id="SSF52540">
    <property type="entry name" value="P-loop containing nucleoside triphosphate hydrolases"/>
    <property type="match status" value="1"/>
</dbReference>
<evidence type="ECO:0000256" key="1">
    <source>
        <dbReference type="SAM" id="MobiDB-lite"/>
    </source>
</evidence>
<organism evidence="4">
    <name type="scientific">Naegleria gruberi</name>
    <name type="common">Amoeba</name>
    <dbReference type="NCBI Taxonomy" id="5762"/>
    <lineage>
        <taxon>Eukaryota</taxon>
        <taxon>Discoba</taxon>
        <taxon>Heterolobosea</taxon>
        <taxon>Tetramitia</taxon>
        <taxon>Eutetramitia</taxon>
        <taxon>Vahlkampfiidae</taxon>
        <taxon>Naegleria</taxon>
    </lineage>
</organism>
<proteinExistence type="predicted"/>
<dbReference type="Gene3D" id="3.40.850.10">
    <property type="entry name" value="Kinesin motor domain"/>
    <property type="match status" value="1"/>
</dbReference>
<dbReference type="STRING" id="5762.D2VJI4"/>
<evidence type="ECO:0000313" key="3">
    <source>
        <dbReference type="EMBL" id="EFC42949.1"/>
    </source>
</evidence>
<gene>
    <name evidence="3" type="ORF">NAEGRDRAFT_88162</name>
</gene>
<dbReference type="InterPro" id="IPR001752">
    <property type="entry name" value="Kinesin_motor_dom"/>
</dbReference>
<feature type="compositionally biased region" description="Acidic residues" evidence="1">
    <location>
        <begin position="343"/>
        <end position="354"/>
    </location>
</feature>
<dbReference type="GO" id="GO:0005524">
    <property type="term" value="F:ATP binding"/>
    <property type="evidence" value="ECO:0007669"/>
    <property type="project" value="InterPro"/>
</dbReference>
<dbReference type="GO" id="GO:0005874">
    <property type="term" value="C:microtubule"/>
    <property type="evidence" value="ECO:0007669"/>
    <property type="project" value="TreeGrafter"/>
</dbReference>
<dbReference type="Pfam" id="PF00225">
    <property type="entry name" value="Kinesin"/>
    <property type="match status" value="1"/>
</dbReference>
<dbReference type="VEuPathDB" id="AmoebaDB:NAEGRDRAFT_88162"/>
<evidence type="ECO:0000259" key="2">
    <source>
        <dbReference type="SMART" id="SM00129"/>
    </source>
</evidence>
<protein>
    <submittedName>
        <fullName evidence="3">Kinesin</fullName>
    </submittedName>
</protein>
<dbReference type="GeneID" id="8852096"/>